<evidence type="ECO:0000313" key="12">
    <source>
        <dbReference type="Proteomes" id="UP000006242"/>
    </source>
</evidence>
<dbReference type="GO" id="GO:0008237">
    <property type="term" value="F:metallopeptidase activity"/>
    <property type="evidence" value="ECO:0007669"/>
    <property type="project" value="UniProtKB-KW"/>
</dbReference>
<evidence type="ECO:0000256" key="3">
    <source>
        <dbReference type="ARBA" id="ARBA00022723"/>
    </source>
</evidence>
<reference evidence="11 12" key="2">
    <citation type="journal article" date="2013" name="PLoS ONE">
        <title>INDIGO - INtegrated Data Warehouse of MIcrobial GenOmes with Examples from the Red Sea Extremophiles.</title>
        <authorList>
            <person name="Alam I."/>
            <person name="Antunes A."/>
            <person name="Kamau A.A."/>
            <person name="Ba Alawi W."/>
            <person name="Kalkatawi M."/>
            <person name="Stingl U."/>
            <person name="Bajic V.B."/>
        </authorList>
    </citation>
    <scope>NUCLEOTIDE SEQUENCE [LARGE SCALE GENOMIC DNA]</scope>
    <source>
        <strain evidence="11 12">E1L3A</strain>
    </source>
</reference>
<dbReference type="EC" id="3.4.13.22" evidence="9 10"/>
<dbReference type="HAMAP" id="MF_01924">
    <property type="entry name" value="A_A_dipeptidase"/>
    <property type="match status" value="1"/>
</dbReference>
<dbReference type="CDD" id="cd14843">
    <property type="entry name" value="D-Ala-D-Ala_dipeptidase_like"/>
    <property type="match status" value="1"/>
</dbReference>
<evidence type="ECO:0000256" key="6">
    <source>
        <dbReference type="ARBA" id="ARBA00022997"/>
    </source>
</evidence>
<dbReference type="InterPro" id="IPR000755">
    <property type="entry name" value="A_A_dipeptidase"/>
</dbReference>
<dbReference type="eggNOG" id="COG2173">
    <property type="taxonomic scope" value="Bacteria"/>
</dbReference>
<organism evidence="11 12">
    <name type="scientific">Salinisphaera shabanensis E1L3A</name>
    <dbReference type="NCBI Taxonomy" id="1033802"/>
    <lineage>
        <taxon>Bacteria</taxon>
        <taxon>Pseudomonadati</taxon>
        <taxon>Pseudomonadota</taxon>
        <taxon>Gammaproteobacteria</taxon>
        <taxon>Salinisphaerales</taxon>
        <taxon>Salinisphaeraceae</taxon>
        <taxon>Salinisphaera</taxon>
    </lineage>
</organism>
<proteinExistence type="inferred from homology"/>
<feature type="active site" description="Proton donor/acceptor" evidence="9">
    <location>
        <position position="200"/>
    </location>
</feature>
<evidence type="ECO:0000313" key="11">
    <source>
        <dbReference type="EMBL" id="ERJ18140.1"/>
    </source>
</evidence>
<keyword evidence="3 9" id="KW-0479">Metal-binding</keyword>
<evidence type="ECO:0000256" key="5">
    <source>
        <dbReference type="ARBA" id="ARBA00022833"/>
    </source>
</evidence>
<keyword evidence="7 9" id="KW-0482">Metalloprotease</keyword>
<gene>
    <name evidence="9" type="primary">ddpX</name>
    <name evidence="11" type="ORF">SSPSH_003055</name>
</gene>
<dbReference type="GO" id="GO:0160237">
    <property type="term" value="F:D-Ala-D-Ala dipeptidase activity"/>
    <property type="evidence" value="ECO:0007669"/>
    <property type="project" value="UniProtKB-EC"/>
</dbReference>
<dbReference type="GO" id="GO:0006508">
    <property type="term" value="P:proteolysis"/>
    <property type="evidence" value="ECO:0007669"/>
    <property type="project" value="UniProtKB-KW"/>
</dbReference>
<comment type="caution">
    <text evidence="11">The sequence shown here is derived from an EMBL/GenBank/DDBJ whole genome shotgun (WGS) entry which is preliminary data.</text>
</comment>
<protein>
    <recommendedName>
        <fullName evidence="9 10">D-alanyl-D-alanine dipeptidase</fullName>
        <shortName evidence="9 10">D-Ala-D-Ala dipeptidase</shortName>
        <ecNumber evidence="9 10">3.4.13.22</ecNumber>
    </recommendedName>
</protein>
<evidence type="ECO:0000256" key="2">
    <source>
        <dbReference type="ARBA" id="ARBA00022670"/>
    </source>
</evidence>
<evidence type="ECO:0000256" key="1">
    <source>
        <dbReference type="ARBA" id="ARBA00001362"/>
    </source>
</evidence>
<evidence type="ECO:0000256" key="10">
    <source>
        <dbReference type="PIRNR" id="PIRNR026671"/>
    </source>
</evidence>
<dbReference type="Pfam" id="PF01427">
    <property type="entry name" value="Peptidase_M15"/>
    <property type="match status" value="1"/>
</dbReference>
<feature type="site" description="Transition state stabilizer" evidence="9">
    <location>
        <position position="86"/>
    </location>
</feature>
<dbReference type="Gene3D" id="3.30.1380.10">
    <property type="match status" value="1"/>
</dbReference>
<evidence type="ECO:0000256" key="8">
    <source>
        <dbReference type="ARBA" id="ARBA00023316"/>
    </source>
</evidence>
<dbReference type="Proteomes" id="UP000006242">
    <property type="component" value="Unassembled WGS sequence"/>
</dbReference>
<keyword evidence="5 9" id="KW-0862">Zinc</keyword>
<dbReference type="RefSeq" id="WP_006912796.1">
    <property type="nucleotide sequence ID" value="NZ_AFNV02000023.1"/>
</dbReference>
<dbReference type="SUPFAM" id="SSF55166">
    <property type="entry name" value="Hedgehog/DD-peptidase"/>
    <property type="match status" value="1"/>
</dbReference>
<name>U2EJF7_9GAMM</name>
<keyword evidence="6 9" id="KW-0224">Dipeptidase</keyword>
<comment type="similarity">
    <text evidence="9 10">Belongs to the peptidase M15D family.</text>
</comment>
<comment type="catalytic activity">
    <reaction evidence="1 9 10">
        <text>D-alanyl-D-alanine + H2O = 2 D-alanine</text>
        <dbReference type="Rhea" id="RHEA:20661"/>
        <dbReference type="ChEBI" id="CHEBI:15377"/>
        <dbReference type="ChEBI" id="CHEBI:57416"/>
        <dbReference type="ChEBI" id="CHEBI:57822"/>
        <dbReference type="EC" id="3.4.13.22"/>
    </reaction>
</comment>
<feature type="binding site" evidence="9">
    <location>
        <position position="129"/>
    </location>
    <ligand>
        <name>Zn(2+)</name>
        <dbReference type="ChEBI" id="CHEBI:29105"/>
        <note>catalytic</note>
    </ligand>
</feature>
<keyword evidence="8 10" id="KW-0961">Cell wall biogenesis/degradation</keyword>
<reference evidence="11 12" key="1">
    <citation type="journal article" date="2011" name="J. Bacteriol.">
        <title>Genome sequence of Salinisphaera shabanensis, a gammaproteobacterium from the harsh, variable environment of the brine-seawater interface of the Shaban Deep in the Red Sea.</title>
        <authorList>
            <person name="Antunes A."/>
            <person name="Alam I."/>
            <person name="Bajic V.B."/>
            <person name="Stingl U."/>
        </authorList>
    </citation>
    <scope>NUCLEOTIDE SEQUENCE [LARGE SCALE GENOMIC DNA]</scope>
    <source>
        <strain evidence="11 12">E1L3A</strain>
    </source>
</reference>
<dbReference type="InterPro" id="IPR009045">
    <property type="entry name" value="Zn_M74/Hedgehog-like"/>
</dbReference>
<feature type="binding site" evidence="9">
    <location>
        <position position="136"/>
    </location>
    <ligand>
        <name>Zn(2+)</name>
        <dbReference type="ChEBI" id="CHEBI:29105"/>
        <note>catalytic</note>
    </ligand>
</feature>
<keyword evidence="12" id="KW-1185">Reference proteome</keyword>
<dbReference type="AlphaFoldDB" id="U2EJF7"/>
<comment type="cofactor">
    <cofactor evidence="9">
        <name>Zn(2+)</name>
        <dbReference type="ChEBI" id="CHEBI:29105"/>
    </cofactor>
    <text evidence="9">Binds 1 zinc ion per subunit.</text>
</comment>
<dbReference type="EMBL" id="AFNV02000023">
    <property type="protein sequence ID" value="ERJ18140.1"/>
    <property type="molecule type" value="Genomic_DNA"/>
</dbReference>
<accession>U2EJF7</accession>
<evidence type="ECO:0000256" key="9">
    <source>
        <dbReference type="HAMAP-Rule" id="MF_01924"/>
    </source>
</evidence>
<evidence type="ECO:0000256" key="4">
    <source>
        <dbReference type="ARBA" id="ARBA00022801"/>
    </source>
</evidence>
<feature type="binding site" evidence="9">
    <location>
        <position position="203"/>
    </location>
    <ligand>
        <name>Zn(2+)</name>
        <dbReference type="ChEBI" id="CHEBI:29105"/>
        <note>catalytic</note>
    </ligand>
</feature>
<dbReference type="GO" id="GO:0016798">
    <property type="term" value="F:hydrolase activity, acting on glycosyl bonds"/>
    <property type="evidence" value="ECO:0007669"/>
    <property type="project" value="UniProtKB-KW"/>
</dbReference>
<dbReference type="OrthoDB" id="9801430at2"/>
<keyword evidence="4 9" id="KW-0378">Hydrolase</keyword>
<dbReference type="GO" id="GO:0071555">
    <property type="term" value="P:cell wall organization"/>
    <property type="evidence" value="ECO:0007669"/>
    <property type="project" value="UniProtKB-KW"/>
</dbReference>
<keyword evidence="11" id="KW-0326">Glycosidase</keyword>
<dbReference type="PANTHER" id="PTHR43126">
    <property type="entry name" value="D-ALANYL-D-ALANINE DIPEPTIDASE"/>
    <property type="match status" value="1"/>
</dbReference>
<comment type="function">
    <text evidence="9 10">Catalyzes hydrolysis of the D-alanyl-D-alanine dipeptide.</text>
</comment>
<dbReference type="GO" id="GO:0008270">
    <property type="term" value="F:zinc ion binding"/>
    <property type="evidence" value="ECO:0007669"/>
    <property type="project" value="UniProtKB-UniRule"/>
</dbReference>
<dbReference type="PIRSF" id="PIRSF026671">
    <property type="entry name" value="AA_dipeptidase"/>
    <property type="match status" value="1"/>
</dbReference>
<sequence>MQRPVPLTEAIDTGRVRHLPIVDNGETLVPASLVPEHILVHPRYHLEGLPGALAECFVRESVLDRLLNAAADLPQGYRLVLFDAWRPLALQRWLFDRVSCELEQSDGLAHIDEFVSRPLPDLAHSPPYHLTGGAVDLSIADHRGRLLDMGSDFDAMTDASHTAYFEQATVGEGRATHWRDNRRMLYHAMLDAGFVNLPSEWWHYDFGDQLWASMHDEPHAIYGATAPAFRWGDLP</sequence>
<keyword evidence="2 9" id="KW-0645">Protease</keyword>
<evidence type="ECO:0000256" key="7">
    <source>
        <dbReference type="ARBA" id="ARBA00023049"/>
    </source>
</evidence>
<dbReference type="PANTHER" id="PTHR43126:SF2">
    <property type="entry name" value="D-ALANYL-D-ALANINE DIPEPTIDASE"/>
    <property type="match status" value="1"/>
</dbReference>